<gene>
    <name evidence="2" type="ORF">GCM10011378_11350</name>
</gene>
<dbReference type="Proteomes" id="UP000601361">
    <property type="component" value="Unassembled WGS sequence"/>
</dbReference>
<protein>
    <submittedName>
        <fullName evidence="2">Uncharacterized protein</fullName>
    </submittedName>
</protein>
<keyword evidence="1" id="KW-0472">Membrane</keyword>
<sequence>MSTYLSFFNFLLSPPVSLPSSVSEPQHPKPPGLPSWRAWYWLVLAALGAEVAFFTYLTRLFA</sequence>
<keyword evidence="3" id="KW-1185">Reference proteome</keyword>
<dbReference type="EMBL" id="BMGS01000002">
    <property type="protein sequence ID" value="GGG36703.1"/>
    <property type="molecule type" value="Genomic_DNA"/>
</dbReference>
<comment type="caution">
    <text evidence="2">The sequence shown here is derived from an EMBL/GenBank/DDBJ whole genome shotgun (WGS) entry which is preliminary data.</text>
</comment>
<evidence type="ECO:0000256" key="1">
    <source>
        <dbReference type="SAM" id="Phobius"/>
    </source>
</evidence>
<accession>A0ABQ1WPV8</accession>
<evidence type="ECO:0000313" key="3">
    <source>
        <dbReference type="Proteomes" id="UP000601361"/>
    </source>
</evidence>
<keyword evidence="1" id="KW-0812">Transmembrane</keyword>
<name>A0ABQ1WPV8_9BACT</name>
<proteinExistence type="predicted"/>
<feature type="transmembrane region" description="Helical" evidence="1">
    <location>
        <begin position="38"/>
        <end position="57"/>
    </location>
</feature>
<keyword evidence="1" id="KW-1133">Transmembrane helix</keyword>
<reference evidence="3" key="1">
    <citation type="journal article" date="2019" name="Int. J. Syst. Evol. Microbiol.">
        <title>The Global Catalogue of Microorganisms (GCM) 10K type strain sequencing project: providing services to taxonomists for standard genome sequencing and annotation.</title>
        <authorList>
            <consortium name="The Broad Institute Genomics Platform"/>
            <consortium name="The Broad Institute Genome Sequencing Center for Infectious Disease"/>
            <person name="Wu L."/>
            <person name="Ma J."/>
        </authorList>
    </citation>
    <scope>NUCLEOTIDE SEQUENCE [LARGE SCALE GENOMIC DNA]</scope>
    <source>
        <strain evidence="3">CGMCC 1.12990</strain>
    </source>
</reference>
<evidence type="ECO:0000313" key="2">
    <source>
        <dbReference type="EMBL" id="GGG36703.1"/>
    </source>
</evidence>
<organism evidence="2 3">
    <name type="scientific">Hymenobacter glacieicola</name>
    <dbReference type="NCBI Taxonomy" id="1562124"/>
    <lineage>
        <taxon>Bacteria</taxon>
        <taxon>Pseudomonadati</taxon>
        <taxon>Bacteroidota</taxon>
        <taxon>Cytophagia</taxon>
        <taxon>Cytophagales</taxon>
        <taxon>Hymenobacteraceae</taxon>
        <taxon>Hymenobacter</taxon>
    </lineage>
</organism>